<gene>
    <name evidence="2" type="ORF">DSTB1V02_LOCUS11059</name>
</gene>
<dbReference type="EMBL" id="LR902946">
    <property type="protein sequence ID" value="CAD7251292.1"/>
    <property type="molecule type" value="Genomic_DNA"/>
</dbReference>
<feature type="compositionally biased region" description="Basic and acidic residues" evidence="1">
    <location>
        <begin position="48"/>
        <end position="62"/>
    </location>
</feature>
<proteinExistence type="predicted"/>
<keyword evidence="3" id="KW-1185">Reference proteome</keyword>
<dbReference type="Proteomes" id="UP000677054">
    <property type="component" value="Unassembled WGS sequence"/>
</dbReference>
<dbReference type="AlphaFoldDB" id="A0A7R9ACD3"/>
<reference evidence="2" key="1">
    <citation type="submission" date="2020-11" db="EMBL/GenBank/DDBJ databases">
        <authorList>
            <person name="Tran Van P."/>
        </authorList>
    </citation>
    <scope>NUCLEOTIDE SEQUENCE</scope>
</reference>
<sequence>MFIARSGGRAGRRQPCPRRLNGGRSLSSSCIPASGGGPYSQADGDGYDDLHSTRFGGETDRDQELSDKCTRLKCGLEEKCVLVDSVCPKPPCSTVAKCVEKGVETCATLKCPKGTVCEERKCVRPPCDLKPKCVFAKGRGEQEGTRAPRPVREHL</sequence>
<dbReference type="EMBL" id="CAJPEV010003429">
    <property type="protein sequence ID" value="CAG0899736.1"/>
    <property type="molecule type" value="Genomic_DNA"/>
</dbReference>
<accession>A0A7R9ACD3</accession>
<dbReference type="OrthoDB" id="5912264at2759"/>
<protein>
    <submittedName>
        <fullName evidence="2">Uncharacterized protein</fullName>
    </submittedName>
</protein>
<evidence type="ECO:0000313" key="3">
    <source>
        <dbReference type="Proteomes" id="UP000677054"/>
    </source>
</evidence>
<evidence type="ECO:0000313" key="2">
    <source>
        <dbReference type="EMBL" id="CAD7251292.1"/>
    </source>
</evidence>
<evidence type="ECO:0000256" key="1">
    <source>
        <dbReference type="SAM" id="MobiDB-lite"/>
    </source>
</evidence>
<feature type="compositionally biased region" description="Low complexity" evidence="1">
    <location>
        <begin position="18"/>
        <end position="29"/>
    </location>
</feature>
<feature type="region of interest" description="Disordered" evidence="1">
    <location>
        <begin position="1"/>
        <end position="62"/>
    </location>
</feature>
<organism evidence="2">
    <name type="scientific">Darwinula stevensoni</name>
    <dbReference type="NCBI Taxonomy" id="69355"/>
    <lineage>
        <taxon>Eukaryota</taxon>
        <taxon>Metazoa</taxon>
        <taxon>Ecdysozoa</taxon>
        <taxon>Arthropoda</taxon>
        <taxon>Crustacea</taxon>
        <taxon>Oligostraca</taxon>
        <taxon>Ostracoda</taxon>
        <taxon>Podocopa</taxon>
        <taxon>Podocopida</taxon>
        <taxon>Darwinulocopina</taxon>
        <taxon>Darwinuloidea</taxon>
        <taxon>Darwinulidae</taxon>
        <taxon>Darwinula</taxon>
    </lineage>
</organism>
<name>A0A7R9ACD3_9CRUS</name>